<dbReference type="eggNOG" id="ENOG5033141">
    <property type="taxonomic scope" value="Bacteria"/>
</dbReference>
<keyword evidence="3" id="KW-1185">Reference proteome</keyword>
<evidence type="ECO:0000313" key="3">
    <source>
        <dbReference type="Proteomes" id="UP000007374"/>
    </source>
</evidence>
<proteinExistence type="predicted"/>
<feature type="transmembrane region" description="Helical" evidence="1">
    <location>
        <begin position="221"/>
        <end position="242"/>
    </location>
</feature>
<feature type="transmembrane region" description="Helical" evidence="1">
    <location>
        <begin position="188"/>
        <end position="209"/>
    </location>
</feature>
<name>K2P7M3_9HYPH</name>
<feature type="transmembrane region" description="Helical" evidence="1">
    <location>
        <begin position="248"/>
        <end position="269"/>
    </location>
</feature>
<keyword evidence="1" id="KW-0472">Membrane</keyword>
<dbReference type="OrthoDB" id="7857182at2"/>
<feature type="transmembrane region" description="Helical" evidence="1">
    <location>
        <begin position="415"/>
        <end position="432"/>
    </location>
</feature>
<keyword evidence="1" id="KW-1133">Transmembrane helix</keyword>
<dbReference type="Proteomes" id="UP000007374">
    <property type="component" value="Unassembled WGS sequence"/>
</dbReference>
<dbReference type="EMBL" id="AMSI01000004">
    <property type="protein sequence ID" value="EKF43231.1"/>
    <property type="molecule type" value="Genomic_DNA"/>
</dbReference>
<dbReference type="AlphaFoldDB" id="K2P7M3"/>
<evidence type="ECO:0000256" key="1">
    <source>
        <dbReference type="SAM" id="Phobius"/>
    </source>
</evidence>
<reference evidence="2 3" key="1">
    <citation type="journal article" date="2012" name="J. Bacteriol.">
        <title>Genome Sequence of Nitratireductor indicus Type Strain C115.</title>
        <authorList>
            <person name="Lai Q."/>
            <person name="Li G."/>
            <person name="Yu Z."/>
            <person name="Shao Z."/>
        </authorList>
    </citation>
    <scope>NUCLEOTIDE SEQUENCE [LARGE SCALE GENOMIC DNA]</scope>
    <source>
        <strain evidence="2 3">C115</strain>
    </source>
</reference>
<dbReference type="STRING" id="721133.SAMN05216176_105266"/>
<keyword evidence="1" id="KW-0812">Transmembrane</keyword>
<feature type="transmembrane region" description="Helical" evidence="1">
    <location>
        <begin position="48"/>
        <end position="63"/>
    </location>
</feature>
<dbReference type="PATRIC" id="fig|1231190.3.peg.1644"/>
<evidence type="ECO:0000313" key="2">
    <source>
        <dbReference type="EMBL" id="EKF43231.1"/>
    </source>
</evidence>
<accession>K2P7M3</accession>
<feature type="transmembrane region" description="Helical" evidence="1">
    <location>
        <begin position="330"/>
        <end position="360"/>
    </location>
</feature>
<dbReference type="RefSeq" id="WP_009756385.1">
    <property type="nucleotide sequence ID" value="NZ_AMSI01000004.1"/>
</dbReference>
<feature type="transmembrane region" description="Helical" evidence="1">
    <location>
        <begin position="372"/>
        <end position="395"/>
    </location>
</feature>
<feature type="transmembrane region" description="Helical" evidence="1">
    <location>
        <begin position="290"/>
        <end position="310"/>
    </location>
</feature>
<feature type="transmembrane region" description="Helical" evidence="1">
    <location>
        <begin position="117"/>
        <end position="143"/>
    </location>
</feature>
<protein>
    <submittedName>
        <fullName evidence="2">Uncharacterized protein</fullName>
    </submittedName>
</protein>
<organism evidence="2 3">
    <name type="scientific">Nitratireductor indicus C115</name>
    <dbReference type="NCBI Taxonomy" id="1231190"/>
    <lineage>
        <taxon>Bacteria</taxon>
        <taxon>Pseudomonadati</taxon>
        <taxon>Pseudomonadota</taxon>
        <taxon>Alphaproteobacteria</taxon>
        <taxon>Hyphomicrobiales</taxon>
        <taxon>Phyllobacteriaceae</taxon>
        <taxon>Nitratireductor</taxon>
    </lineage>
</organism>
<comment type="caution">
    <text evidence="2">The sequence shown here is derived from an EMBL/GenBank/DDBJ whole genome shotgun (WGS) entry which is preliminary data.</text>
</comment>
<feature type="transmembrane region" description="Helical" evidence="1">
    <location>
        <begin position="155"/>
        <end position="182"/>
    </location>
</feature>
<sequence>MGRLILFLWPLSLISFVLDAEWLSLAIASVFAIYAAGSLLNARNSDRLFGVGMVAASAFLLILDDNLWAFPTVFAQTIVFGAFVASAQMLRSVSERDPRVDRYRSALSLQSGSARPVWMTVGSGVLGTVMTVGAVAILSPLFAGVENAGQRREDAVAALSGTALAVNWSPFFVSIAVVSAFFPHLPLWSLMAVGFVLSGVGMAIALATLHAAGPVSTAGRAFRALGGFVPIILVAGVSVTVLRNAGDFSTLQASCLALPPLCVILILTGRGAGNALSHLRDVGRVTLDRILVIGPEVAVVALAFMFGLVLRDSVTIDMAVANLGLDTLPAPLLLALVPLSMMTLGILSVHPIVSASLLMSLLADKHGAVTDLALAGATLVGWSSAAMISYSGLLLMVTASVSAVPRGELIVSRNLLVAPVFAVTSALLLAALNRTIS</sequence>
<gene>
    <name evidence="2" type="ORF">NA8A_07839</name>
</gene>